<comment type="caution">
    <text evidence="1">The sequence shown here is derived from an EMBL/GenBank/DDBJ whole genome shotgun (WGS) entry which is preliminary data.</text>
</comment>
<dbReference type="Proteomes" id="UP001075001">
    <property type="component" value="Unassembled WGS sequence"/>
</dbReference>
<keyword evidence="2" id="KW-1185">Reference proteome</keyword>
<dbReference type="RefSeq" id="WP_227015957.1">
    <property type="nucleotide sequence ID" value="NZ_CABGGQ010000064.1"/>
</dbReference>
<evidence type="ECO:0000313" key="2">
    <source>
        <dbReference type="Proteomes" id="UP001075001"/>
    </source>
</evidence>
<accession>A0ABT6E9P9</accession>
<sequence length="61" mass="6659">MPALLRIKIQVRCAGIQHRVVFASNGNGYGICPGWNCLVKPLANGINEAALQAFEQWLVAH</sequence>
<organism evidence="1 2">
    <name type="scientific">Klebsiella huaxiensis</name>
    <dbReference type="NCBI Taxonomy" id="2153354"/>
    <lineage>
        <taxon>Bacteria</taxon>
        <taxon>Pseudomonadati</taxon>
        <taxon>Pseudomonadota</taxon>
        <taxon>Gammaproteobacteria</taxon>
        <taxon>Enterobacterales</taxon>
        <taxon>Enterobacteriaceae</taxon>
        <taxon>Klebsiella/Raoultella group</taxon>
        <taxon>Klebsiella</taxon>
    </lineage>
</organism>
<reference evidence="1" key="1">
    <citation type="submission" date="2023-03" db="EMBL/GenBank/DDBJ databases">
        <title>identification of new KPC variant in Klebsiella huaxiensis from the Hospital Sewage Samples in China.</title>
        <authorList>
            <person name="Wu Y."/>
        </authorList>
    </citation>
    <scope>NUCLEOTIDE SEQUENCE</scope>
    <source>
        <strain evidence="1">ZR-9</strain>
    </source>
</reference>
<proteinExistence type="predicted"/>
<gene>
    <name evidence="1" type="ORF">OXR69_008380</name>
</gene>
<evidence type="ECO:0000313" key="1">
    <source>
        <dbReference type="EMBL" id="MDG1641885.1"/>
    </source>
</evidence>
<name>A0ABT6E9P9_9ENTR</name>
<protein>
    <submittedName>
        <fullName evidence="1">Uncharacterized protein</fullName>
    </submittedName>
</protein>
<dbReference type="EMBL" id="JAPQEX020000001">
    <property type="protein sequence ID" value="MDG1641885.1"/>
    <property type="molecule type" value="Genomic_DNA"/>
</dbReference>